<feature type="transmembrane region" description="Helical" evidence="1">
    <location>
        <begin position="231"/>
        <end position="254"/>
    </location>
</feature>
<evidence type="ECO:0000256" key="1">
    <source>
        <dbReference type="SAM" id="Phobius"/>
    </source>
</evidence>
<keyword evidence="1" id="KW-1133">Transmembrane helix</keyword>
<evidence type="ECO:0000313" key="2">
    <source>
        <dbReference type="EMBL" id="MDN0021575.1"/>
    </source>
</evidence>
<feature type="transmembrane region" description="Helical" evidence="1">
    <location>
        <begin position="187"/>
        <end position="210"/>
    </location>
</feature>
<feature type="transmembrane region" description="Helical" evidence="1">
    <location>
        <begin position="260"/>
        <end position="279"/>
    </location>
</feature>
<feature type="transmembrane region" description="Helical" evidence="1">
    <location>
        <begin position="291"/>
        <end position="324"/>
    </location>
</feature>
<sequence length="425" mass="47070">MNGLVKEIRFFRGQEHNMRVLLLTNMIYAFVLPVVEVFAGAYVMRNTNDPALVAYYQLAMYCGVVTTSLVNGMMLKGVNVKTLYAGGILVSAASLGGMMLITDLGFLELGVAGFFLGAASGFFWTNRYLLALYNTDDDNRNYYFGLESFFFSVANISVPLLIGAFIAGMDGITLSGVRFDANMCYRIVMAVVFVVALCSVWVLSHGRFVMPENTSIMHVRFHPLWYKMLSLSALKGIVQGFLVTAPAILVMKFIGNEGVLGTIQGISGMLTAVLVYVLGRIARPGGRLRIFLVSVLVFFIGTLFNGVLFSAMGVIGFVLCKVFFQPLFDLAYYPVMMKCIDVVGEIENRNKYTYIMTHEVGLFAGRFFGLGLFILLAYLVSQDFALKYALIIVGGLQCLAYPLARNITAECDDYIKTKHSERHEI</sequence>
<dbReference type="Gene3D" id="1.20.1250.20">
    <property type="entry name" value="MFS general substrate transporter like domains"/>
    <property type="match status" value="1"/>
</dbReference>
<feature type="transmembrane region" description="Helical" evidence="1">
    <location>
        <begin position="54"/>
        <end position="75"/>
    </location>
</feature>
<reference evidence="3" key="1">
    <citation type="submission" date="2023-06" db="EMBL/GenBank/DDBJ databases">
        <authorList>
            <person name="Zeman M."/>
            <person name="Kubasova T."/>
            <person name="Jahodarova E."/>
            <person name="Nykrynova M."/>
            <person name="Rychlik I."/>
        </authorList>
    </citation>
    <scope>NUCLEOTIDE SEQUENCE</scope>
    <source>
        <strain evidence="3">ET15</strain>
        <strain evidence="2">ET37</strain>
    </source>
</reference>
<dbReference type="AlphaFoldDB" id="A0AAW7JT63"/>
<feature type="transmembrane region" description="Helical" evidence="1">
    <location>
        <begin position="20"/>
        <end position="42"/>
    </location>
</feature>
<protein>
    <submittedName>
        <fullName evidence="3">MFS transporter</fullName>
    </submittedName>
</protein>
<feature type="transmembrane region" description="Helical" evidence="1">
    <location>
        <begin position="142"/>
        <end position="167"/>
    </location>
</feature>
<accession>A0AAW7JT63</accession>
<dbReference type="Proteomes" id="UP001167831">
    <property type="component" value="Unassembled WGS sequence"/>
</dbReference>
<keyword evidence="1" id="KW-0472">Membrane</keyword>
<name>A0AAW7JT63_9BACT</name>
<gene>
    <name evidence="2" type="ORF">QVN81_00845</name>
    <name evidence="3" type="ORF">QVN84_00835</name>
</gene>
<dbReference type="SUPFAM" id="SSF103473">
    <property type="entry name" value="MFS general substrate transporter"/>
    <property type="match status" value="1"/>
</dbReference>
<evidence type="ECO:0000313" key="3">
    <source>
        <dbReference type="EMBL" id="MDN0024071.1"/>
    </source>
</evidence>
<feature type="transmembrane region" description="Helical" evidence="1">
    <location>
        <begin position="107"/>
        <end position="130"/>
    </location>
</feature>
<reference evidence="3" key="2">
    <citation type="submission" date="2023-08" db="EMBL/GenBank/DDBJ databases">
        <title>Identification and characterization of horizontal gene transfer across gut microbiota members of farm animals based on homology search.</title>
        <authorList>
            <person name="Schwarzerova J."/>
            <person name="Nykrynova M."/>
            <person name="Jureckova K."/>
            <person name="Cejkova D."/>
            <person name="Rychlik I."/>
        </authorList>
    </citation>
    <scope>NUCLEOTIDE SEQUENCE</scope>
    <source>
        <strain evidence="3">ET15</strain>
        <strain evidence="2">ET37</strain>
    </source>
</reference>
<dbReference type="InterPro" id="IPR036259">
    <property type="entry name" value="MFS_trans_sf"/>
</dbReference>
<evidence type="ECO:0000313" key="5">
    <source>
        <dbReference type="Proteomes" id="UP001168478"/>
    </source>
</evidence>
<keyword evidence="1" id="KW-0812">Transmembrane</keyword>
<keyword evidence="4" id="KW-1185">Reference proteome</keyword>
<evidence type="ECO:0000313" key="4">
    <source>
        <dbReference type="Proteomes" id="UP001167831"/>
    </source>
</evidence>
<dbReference type="RefSeq" id="WP_289824400.1">
    <property type="nucleotide sequence ID" value="NZ_JAUEIE010000001.1"/>
</dbReference>
<dbReference type="EMBL" id="JAUEIF010000001">
    <property type="protein sequence ID" value="MDN0024071.1"/>
    <property type="molecule type" value="Genomic_DNA"/>
</dbReference>
<dbReference type="Proteomes" id="UP001168478">
    <property type="component" value="Unassembled WGS sequence"/>
</dbReference>
<feature type="transmembrane region" description="Helical" evidence="1">
    <location>
        <begin position="360"/>
        <end position="379"/>
    </location>
</feature>
<dbReference type="EMBL" id="JAUEIE010000001">
    <property type="protein sequence ID" value="MDN0021575.1"/>
    <property type="molecule type" value="Genomic_DNA"/>
</dbReference>
<comment type="caution">
    <text evidence="3">The sequence shown here is derived from an EMBL/GenBank/DDBJ whole genome shotgun (WGS) entry which is preliminary data.</text>
</comment>
<organism evidence="3 5">
    <name type="scientific">Leyella lascolaii</name>
    <dbReference type="NCBI Taxonomy" id="1776379"/>
    <lineage>
        <taxon>Bacteria</taxon>
        <taxon>Pseudomonadati</taxon>
        <taxon>Bacteroidota</taxon>
        <taxon>Bacteroidia</taxon>
        <taxon>Bacteroidales</taxon>
        <taxon>Prevotellaceae</taxon>
        <taxon>Leyella</taxon>
    </lineage>
</organism>
<proteinExistence type="predicted"/>
<feature type="transmembrane region" description="Helical" evidence="1">
    <location>
        <begin position="82"/>
        <end position="101"/>
    </location>
</feature>